<keyword evidence="2" id="KW-1185">Reference proteome</keyword>
<protein>
    <submittedName>
        <fullName evidence="1">Uncharacterized protein</fullName>
    </submittedName>
</protein>
<comment type="caution">
    <text evidence="1">The sequence shown here is derived from an EMBL/GenBank/DDBJ whole genome shotgun (WGS) entry which is preliminary data.</text>
</comment>
<evidence type="ECO:0000313" key="1">
    <source>
        <dbReference type="EMBL" id="CAG9320232.1"/>
    </source>
</evidence>
<proteinExistence type="predicted"/>
<sequence length="596" mass="70068">MYSSSPWFHHKSDTFSTFITEKEIIKPIPVTRRTLSNVKFDNSILEKLNDDSASISERENRKALRKSESISRMSLKTIKDPGTISLKPLEFNKIIKELDKIINNANYGQRRVILEEGRLNYIHLEEGESQLFTIFSENKPIPLKIKIERKIGKKMLTTYISRKVQFPDSDQHDAVYTRDEFEISDSGLRELNFATQRICLNITSSETCSFIIGINFGRIISKDACELFKRRDKEEEYLNQTNKQTPVYLEEDSLDRKFKKQESAMHSINFVKRNIQRAQSCQRLNDFVTERRDISESRRRNVVSRHHEILAERKIRGEILIKKSEIRKTLYNQVEKVYKIHHVKHEFGKRWLSLMHFCKSIIIFKEKLEKRKSIAKTNLKSLFAVITFQNAWKKYIKQVPVQDLNMRRARNALLFYGAHARTFLLAKVKRQILIANYHSSINFKLPAYFINFLSKILFIQSSWKTYQKTKNKRLNKINHLWNKTIDNIVKKVMNRKRKTKKSKTIINKLINIPQESKKSLISIYLQNAMKNYIETMREPTAVEEKIIEKTSGKNTAQHSRTSSRYGTRVKINYMPSQEDVIGMIKSAAAIDSPLKT</sequence>
<organism evidence="1 2">
    <name type="scientific">Blepharisma stoltei</name>
    <dbReference type="NCBI Taxonomy" id="1481888"/>
    <lineage>
        <taxon>Eukaryota</taxon>
        <taxon>Sar</taxon>
        <taxon>Alveolata</taxon>
        <taxon>Ciliophora</taxon>
        <taxon>Postciliodesmatophora</taxon>
        <taxon>Heterotrichea</taxon>
        <taxon>Heterotrichida</taxon>
        <taxon>Blepharismidae</taxon>
        <taxon>Blepharisma</taxon>
    </lineage>
</organism>
<accession>A0AAU9JHF9</accession>
<gene>
    <name evidence="1" type="ORF">BSTOLATCC_MIC25463</name>
</gene>
<name>A0AAU9JHF9_9CILI</name>
<reference evidence="1" key="1">
    <citation type="submission" date="2021-09" db="EMBL/GenBank/DDBJ databases">
        <authorList>
            <consortium name="AG Swart"/>
            <person name="Singh M."/>
            <person name="Singh A."/>
            <person name="Seah K."/>
            <person name="Emmerich C."/>
        </authorList>
    </citation>
    <scope>NUCLEOTIDE SEQUENCE</scope>
    <source>
        <strain evidence="1">ATCC30299</strain>
    </source>
</reference>
<dbReference type="AlphaFoldDB" id="A0AAU9JHF9"/>
<evidence type="ECO:0000313" key="2">
    <source>
        <dbReference type="Proteomes" id="UP001162131"/>
    </source>
</evidence>
<dbReference type="EMBL" id="CAJZBQ010000024">
    <property type="protein sequence ID" value="CAG9320232.1"/>
    <property type="molecule type" value="Genomic_DNA"/>
</dbReference>
<dbReference type="Proteomes" id="UP001162131">
    <property type="component" value="Unassembled WGS sequence"/>
</dbReference>